<dbReference type="InterPro" id="IPR058724">
    <property type="entry name" value="YhzF"/>
</dbReference>
<evidence type="ECO:0000313" key="2">
    <source>
        <dbReference type="EMBL" id="TWD93606.1"/>
    </source>
</evidence>
<keyword evidence="3" id="KW-1185">Reference proteome</keyword>
<keyword evidence="1" id="KW-0472">Membrane</keyword>
<keyword evidence="1" id="KW-1133">Transmembrane helix</keyword>
<gene>
    <name evidence="2" type="ORF">FB550_11443</name>
</gene>
<dbReference type="Proteomes" id="UP000319671">
    <property type="component" value="Unassembled WGS sequence"/>
</dbReference>
<dbReference type="AlphaFoldDB" id="A0A561CQX2"/>
<dbReference type="Pfam" id="PF26302">
    <property type="entry name" value="YhzF"/>
    <property type="match status" value="1"/>
</dbReference>
<dbReference type="EMBL" id="VIVN01000014">
    <property type="protein sequence ID" value="TWD93606.1"/>
    <property type="molecule type" value="Genomic_DNA"/>
</dbReference>
<accession>A0A561CQX2</accession>
<comment type="caution">
    <text evidence="2">The sequence shown here is derived from an EMBL/GenBank/DDBJ whole genome shotgun (WGS) entry which is preliminary data.</text>
</comment>
<evidence type="ECO:0000256" key="1">
    <source>
        <dbReference type="SAM" id="Phobius"/>
    </source>
</evidence>
<feature type="transmembrane region" description="Helical" evidence="1">
    <location>
        <begin position="45"/>
        <end position="62"/>
    </location>
</feature>
<organism evidence="2 3">
    <name type="scientific">Neobacillus bataviensis</name>
    <dbReference type="NCBI Taxonomy" id="220685"/>
    <lineage>
        <taxon>Bacteria</taxon>
        <taxon>Bacillati</taxon>
        <taxon>Bacillota</taxon>
        <taxon>Bacilli</taxon>
        <taxon>Bacillales</taxon>
        <taxon>Bacillaceae</taxon>
        <taxon>Neobacillus</taxon>
    </lineage>
</organism>
<proteinExistence type="predicted"/>
<evidence type="ECO:0000313" key="3">
    <source>
        <dbReference type="Proteomes" id="UP000319671"/>
    </source>
</evidence>
<dbReference type="RefSeq" id="WP_144567413.1">
    <property type="nucleotide sequence ID" value="NZ_VIVN01000014.1"/>
</dbReference>
<feature type="transmembrane region" description="Helical" evidence="1">
    <location>
        <begin position="6"/>
        <end position="24"/>
    </location>
</feature>
<name>A0A561CQX2_9BACI</name>
<reference evidence="2 3" key="1">
    <citation type="submission" date="2019-06" db="EMBL/GenBank/DDBJ databases">
        <title>Sorghum-associated microbial communities from plants grown in Nebraska, USA.</title>
        <authorList>
            <person name="Schachtman D."/>
        </authorList>
    </citation>
    <scope>NUCLEOTIDE SEQUENCE [LARGE SCALE GENOMIC DNA]</scope>
    <source>
        <strain evidence="2 3">2482</strain>
    </source>
</reference>
<sequence length="63" mass="6923">MKTAALTFLILSVIMLFGTLKYLVELKRPGVYPPKQVIKKRAAGLAGFACICLLVALMLSYFS</sequence>
<keyword evidence="1" id="KW-0812">Transmembrane</keyword>
<protein>
    <submittedName>
        <fullName evidence="2">Uncharacterized protein</fullName>
    </submittedName>
</protein>